<dbReference type="AlphaFoldDB" id="A0A1R1XJ73"/>
<accession>A0A1R1XJ73</accession>
<dbReference type="InterPro" id="IPR001971">
    <property type="entry name" value="Ribosomal_uS11"/>
</dbReference>
<evidence type="ECO:0000256" key="1">
    <source>
        <dbReference type="ARBA" id="ARBA00006194"/>
    </source>
</evidence>
<sequence length="239" mass="25796">MLLNRVSLLFSKRPQGLLQLSKSISPKFFSSNTAPLKTEKVDSNTNSPQNDSNTKQTTASFEAFSENLSSLNPKPSSSESNPSTSDSSASTLDSSSSTRPQFGNFNSNSNSFSRDKAAYTRAQSHVLHVKASSNNTLLSLTNLNGDVLVASSGGCQTGFKKAGRAGHEAAYQATVKLFEKATSKNINITGIELKFKGLGPGREACFKALRSVTEWPILRITDVTPIPFNGCRPRKARRL</sequence>
<protein>
    <submittedName>
        <fullName evidence="5">30S ribosomal protein S11</fullName>
    </submittedName>
</protein>
<dbReference type="GO" id="GO:0003735">
    <property type="term" value="F:structural constituent of ribosome"/>
    <property type="evidence" value="ECO:0007669"/>
    <property type="project" value="InterPro"/>
</dbReference>
<reference evidence="5 6" key="1">
    <citation type="submission" date="2017-01" db="EMBL/GenBank/DDBJ databases">
        <authorList>
            <person name="Mah S.A."/>
            <person name="Swanson W.J."/>
            <person name="Moy G.W."/>
            <person name="Vacquier V.D."/>
        </authorList>
    </citation>
    <scope>NUCLEOTIDE SEQUENCE [LARGE SCALE GENOMIC DNA]</scope>
    <source>
        <strain evidence="5 6">GSMNP</strain>
    </source>
</reference>
<dbReference type="GO" id="GO:1990904">
    <property type="term" value="C:ribonucleoprotein complex"/>
    <property type="evidence" value="ECO:0007669"/>
    <property type="project" value="UniProtKB-KW"/>
</dbReference>
<evidence type="ECO:0000313" key="6">
    <source>
        <dbReference type="Proteomes" id="UP000187283"/>
    </source>
</evidence>
<keyword evidence="3" id="KW-0687">Ribonucleoprotein</keyword>
<keyword evidence="6" id="KW-1185">Reference proteome</keyword>
<dbReference type="PANTHER" id="PTHR11759">
    <property type="entry name" value="40S RIBOSOMAL PROTEIN S14/30S RIBOSOMAL PROTEIN S11"/>
    <property type="match status" value="1"/>
</dbReference>
<dbReference type="STRING" id="133412.A0A1R1XJ73"/>
<keyword evidence="2 5" id="KW-0689">Ribosomal protein</keyword>
<feature type="compositionally biased region" description="Low complexity" evidence="4">
    <location>
        <begin position="65"/>
        <end position="110"/>
    </location>
</feature>
<dbReference type="SUPFAM" id="SSF53137">
    <property type="entry name" value="Translational machinery components"/>
    <property type="match status" value="1"/>
</dbReference>
<dbReference type="Proteomes" id="UP000187283">
    <property type="component" value="Unassembled WGS sequence"/>
</dbReference>
<evidence type="ECO:0000313" key="5">
    <source>
        <dbReference type="EMBL" id="OMJ14666.1"/>
    </source>
</evidence>
<dbReference type="EMBL" id="LSSN01002971">
    <property type="protein sequence ID" value="OMJ14666.1"/>
    <property type="molecule type" value="Genomic_DNA"/>
</dbReference>
<proteinExistence type="inferred from homology"/>
<dbReference type="HAMAP" id="MF_01310">
    <property type="entry name" value="Ribosomal_uS11"/>
    <property type="match status" value="1"/>
</dbReference>
<comment type="caution">
    <text evidence="5">The sequence shown here is derived from an EMBL/GenBank/DDBJ whole genome shotgun (WGS) entry which is preliminary data.</text>
</comment>
<dbReference type="GO" id="GO:0006412">
    <property type="term" value="P:translation"/>
    <property type="evidence" value="ECO:0007669"/>
    <property type="project" value="InterPro"/>
</dbReference>
<gene>
    <name evidence="5" type="ORF">AYI70_g7744</name>
</gene>
<dbReference type="GO" id="GO:0005840">
    <property type="term" value="C:ribosome"/>
    <property type="evidence" value="ECO:0007669"/>
    <property type="project" value="UniProtKB-KW"/>
</dbReference>
<dbReference type="OrthoDB" id="1654884at2759"/>
<evidence type="ECO:0000256" key="3">
    <source>
        <dbReference type="ARBA" id="ARBA00023274"/>
    </source>
</evidence>
<name>A0A1R1XJ73_9FUNG</name>
<dbReference type="Gene3D" id="3.30.420.80">
    <property type="entry name" value="Ribosomal protein S11"/>
    <property type="match status" value="1"/>
</dbReference>
<dbReference type="InterPro" id="IPR036967">
    <property type="entry name" value="Ribosomal_uS11_sf"/>
</dbReference>
<evidence type="ECO:0000256" key="2">
    <source>
        <dbReference type="ARBA" id="ARBA00022980"/>
    </source>
</evidence>
<feature type="region of interest" description="Disordered" evidence="4">
    <location>
        <begin position="28"/>
        <end position="110"/>
    </location>
</feature>
<feature type="compositionally biased region" description="Polar residues" evidence="4">
    <location>
        <begin position="43"/>
        <end position="60"/>
    </location>
</feature>
<dbReference type="Pfam" id="PF00411">
    <property type="entry name" value="Ribosomal_S11"/>
    <property type="match status" value="1"/>
</dbReference>
<comment type="similarity">
    <text evidence="1">Belongs to the universal ribosomal protein uS11 family.</text>
</comment>
<organism evidence="5 6">
    <name type="scientific">Smittium culicis</name>
    <dbReference type="NCBI Taxonomy" id="133412"/>
    <lineage>
        <taxon>Eukaryota</taxon>
        <taxon>Fungi</taxon>
        <taxon>Fungi incertae sedis</taxon>
        <taxon>Zoopagomycota</taxon>
        <taxon>Kickxellomycotina</taxon>
        <taxon>Harpellomycetes</taxon>
        <taxon>Harpellales</taxon>
        <taxon>Legeriomycetaceae</taxon>
        <taxon>Smittium</taxon>
    </lineage>
</organism>
<evidence type="ECO:0000256" key="4">
    <source>
        <dbReference type="SAM" id="MobiDB-lite"/>
    </source>
</evidence>